<dbReference type="CTD" id="42958"/>
<dbReference type="RefSeq" id="XP_034115723.1">
    <property type="nucleotide sequence ID" value="XM_034259832.2"/>
</dbReference>
<feature type="compositionally biased region" description="Polar residues" evidence="5">
    <location>
        <begin position="795"/>
        <end position="827"/>
    </location>
</feature>
<feature type="region of interest" description="Disordered" evidence="5">
    <location>
        <begin position="629"/>
        <end position="874"/>
    </location>
</feature>
<dbReference type="SMART" id="SM00513">
    <property type="entry name" value="SAP"/>
    <property type="match status" value="1"/>
</dbReference>
<keyword evidence="2 4" id="KW-0694">RNA-binding</keyword>
<feature type="compositionally biased region" description="Basic and acidic residues" evidence="5">
    <location>
        <begin position="701"/>
        <end position="720"/>
    </location>
</feature>
<evidence type="ECO:0000256" key="5">
    <source>
        <dbReference type="SAM" id="MobiDB-lite"/>
    </source>
</evidence>
<dbReference type="Gene3D" id="1.10.720.30">
    <property type="entry name" value="SAP domain"/>
    <property type="match status" value="1"/>
</dbReference>
<feature type="compositionally biased region" description="Gly residues" evidence="5">
    <location>
        <begin position="298"/>
        <end position="308"/>
    </location>
</feature>
<accession>A0A6P8XR87</accession>
<organism evidence="8 9">
    <name type="scientific">Drosophila albomicans</name>
    <name type="common">Fruit fly</name>
    <dbReference type="NCBI Taxonomy" id="7291"/>
    <lineage>
        <taxon>Eukaryota</taxon>
        <taxon>Metazoa</taxon>
        <taxon>Ecdysozoa</taxon>
        <taxon>Arthropoda</taxon>
        <taxon>Hexapoda</taxon>
        <taxon>Insecta</taxon>
        <taxon>Pterygota</taxon>
        <taxon>Neoptera</taxon>
        <taxon>Endopterygota</taxon>
        <taxon>Diptera</taxon>
        <taxon>Brachycera</taxon>
        <taxon>Muscomorpha</taxon>
        <taxon>Ephydroidea</taxon>
        <taxon>Drosophilidae</taxon>
        <taxon>Drosophila</taxon>
    </lineage>
</organism>
<dbReference type="AlphaFoldDB" id="A0A6P8XR87"/>
<feature type="domain" description="SAP" evidence="7">
    <location>
        <begin position="8"/>
        <end position="42"/>
    </location>
</feature>
<dbReference type="GO" id="GO:0005634">
    <property type="term" value="C:nucleus"/>
    <property type="evidence" value="ECO:0007669"/>
    <property type="project" value="UniProtKB-SubCell"/>
</dbReference>
<feature type="compositionally biased region" description="Acidic residues" evidence="5">
    <location>
        <begin position="114"/>
        <end position="139"/>
    </location>
</feature>
<dbReference type="InterPro" id="IPR012677">
    <property type="entry name" value="Nucleotide-bd_a/b_plait_sf"/>
</dbReference>
<dbReference type="InterPro" id="IPR003034">
    <property type="entry name" value="SAP_dom"/>
</dbReference>
<proteinExistence type="predicted"/>
<dbReference type="OrthoDB" id="6159259at2759"/>
<feature type="compositionally biased region" description="Basic and acidic residues" evidence="5">
    <location>
        <begin position="629"/>
        <end position="664"/>
    </location>
</feature>
<keyword evidence="3" id="KW-0539">Nucleus</keyword>
<feature type="compositionally biased region" description="Basic and acidic residues" evidence="5">
    <location>
        <begin position="155"/>
        <end position="167"/>
    </location>
</feature>
<feature type="region of interest" description="Disordered" evidence="5">
    <location>
        <begin position="58"/>
        <end position="313"/>
    </location>
</feature>
<feature type="compositionally biased region" description="Basic and acidic residues" evidence="5">
    <location>
        <begin position="427"/>
        <end position="451"/>
    </location>
</feature>
<dbReference type="SUPFAM" id="SSF68906">
    <property type="entry name" value="SAP domain"/>
    <property type="match status" value="1"/>
</dbReference>
<comment type="subcellular location">
    <subcellularLocation>
        <location evidence="1">Nucleus</location>
    </subcellularLocation>
</comment>
<feature type="compositionally biased region" description="Basic and acidic residues" evidence="5">
    <location>
        <begin position="198"/>
        <end position="210"/>
    </location>
</feature>
<dbReference type="SMART" id="SM00360">
    <property type="entry name" value="RRM"/>
    <property type="match status" value="1"/>
</dbReference>
<dbReference type="PROSITE" id="PS50102">
    <property type="entry name" value="RRM"/>
    <property type="match status" value="1"/>
</dbReference>
<dbReference type="GeneID" id="117575570"/>
<dbReference type="InterPro" id="IPR036361">
    <property type="entry name" value="SAP_dom_sf"/>
</dbReference>
<reference evidence="9" key="1">
    <citation type="submission" date="2025-08" db="UniProtKB">
        <authorList>
            <consortium name="RefSeq"/>
        </authorList>
    </citation>
    <scope>IDENTIFICATION</scope>
    <source>
        <strain evidence="9">15112-1751.03</strain>
        <tissue evidence="9">Whole Adult</tissue>
    </source>
</reference>
<feature type="compositionally biased region" description="Basic and acidic residues" evidence="5">
    <location>
        <begin position="753"/>
        <end position="776"/>
    </location>
</feature>
<evidence type="ECO:0000256" key="3">
    <source>
        <dbReference type="ARBA" id="ARBA00023242"/>
    </source>
</evidence>
<dbReference type="Proteomes" id="UP000515160">
    <property type="component" value="Chromosome 2R"/>
</dbReference>
<feature type="compositionally biased region" description="Acidic residues" evidence="5">
    <location>
        <begin position="79"/>
        <end position="89"/>
    </location>
</feature>
<dbReference type="SUPFAM" id="SSF54928">
    <property type="entry name" value="RNA-binding domain, RBD"/>
    <property type="match status" value="1"/>
</dbReference>
<dbReference type="Gene3D" id="3.30.70.330">
    <property type="match status" value="1"/>
</dbReference>
<dbReference type="InterPro" id="IPR035979">
    <property type="entry name" value="RBD_domain_sf"/>
</dbReference>
<dbReference type="Pfam" id="PF02037">
    <property type="entry name" value="SAP"/>
    <property type="match status" value="1"/>
</dbReference>
<keyword evidence="8" id="KW-1185">Reference proteome</keyword>
<evidence type="ECO:0000313" key="9">
    <source>
        <dbReference type="RefSeq" id="XP_034115723.1"/>
    </source>
</evidence>
<dbReference type="PROSITE" id="PS50800">
    <property type="entry name" value="SAP"/>
    <property type="match status" value="1"/>
</dbReference>
<feature type="compositionally biased region" description="Gly residues" evidence="5">
    <location>
        <begin position="953"/>
        <end position="966"/>
    </location>
</feature>
<feature type="domain" description="RRM" evidence="6">
    <location>
        <begin position="324"/>
        <end position="402"/>
    </location>
</feature>
<feature type="region of interest" description="Disordered" evidence="5">
    <location>
        <begin position="397"/>
        <end position="583"/>
    </location>
</feature>
<feature type="compositionally biased region" description="Basic and acidic residues" evidence="5">
    <location>
        <begin position="68"/>
        <end position="78"/>
    </location>
</feature>
<gene>
    <name evidence="9" type="primary">LOC117575570</name>
</gene>
<dbReference type="GO" id="GO:0003723">
    <property type="term" value="F:RNA binding"/>
    <property type="evidence" value="ECO:0007669"/>
    <property type="project" value="UniProtKB-UniRule"/>
</dbReference>
<dbReference type="PANTHER" id="PTHR15683">
    <property type="entry name" value="SCAFFOLD ATTACHMENT FACTOR B-RELATED"/>
    <property type="match status" value="1"/>
</dbReference>
<feature type="compositionally biased region" description="Basic and acidic residues" evidence="5">
    <location>
        <begin position="465"/>
        <end position="499"/>
    </location>
</feature>
<evidence type="ECO:0000256" key="2">
    <source>
        <dbReference type="ARBA" id="ARBA00022884"/>
    </source>
</evidence>
<feature type="compositionally biased region" description="Basic and acidic residues" evidence="5">
    <location>
        <begin position="100"/>
        <end position="113"/>
    </location>
</feature>
<dbReference type="InterPro" id="IPR051738">
    <property type="entry name" value="SAF_Modulators"/>
</dbReference>
<dbReference type="InterPro" id="IPR000504">
    <property type="entry name" value="RRM_dom"/>
</dbReference>
<dbReference type="Pfam" id="PF00076">
    <property type="entry name" value="RRM_1"/>
    <property type="match status" value="1"/>
</dbReference>
<dbReference type="GO" id="GO:0050684">
    <property type="term" value="P:regulation of mRNA processing"/>
    <property type="evidence" value="ECO:0007669"/>
    <property type="project" value="TreeGrafter"/>
</dbReference>
<dbReference type="GO" id="GO:0006357">
    <property type="term" value="P:regulation of transcription by RNA polymerase II"/>
    <property type="evidence" value="ECO:0007669"/>
    <property type="project" value="TreeGrafter"/>
</dbReference>
<evidence type="ECO:0000259" key="6">
    <source>
        <dbReference type="PROSITE" id="PS50102"/>
    </source>
</evidence>
<feature type="compositionally biased region" description="Low complexity" evidence="5">
    <location>
        <begin position="274"/>
        <end position="297"/>
    </location>
</feature>
<feature type="compositionally biased region" description="Low complexity" evidence="5">
    <location>
        <begin position="403"/>
        <end position="426"/>
    </location>
</feature>
<feature type="compositionally biased region" description="Low complexity" evidence="5">
    <location>
        <begin position="909"/>
        <end position="921"/>
    </location>
</feature>
<feature type="compositionally biased region" description="Polar residues" evidence="5">
    <location>
        <begin position="177"/>
        <end position="190"/>
    </location>
</feature>
<evidence type="ECO:0000259" key="7">
    <source>
        <dbReference type="PROSITE" id="PS50800"/>
    </source>
</evidence>
<evidence type="ECO:0000313" key="8">
    <source>
        <dbReference type="Proteomes" id="UP000515160"/>
    </source>
</evidence>
<feature type="compositionally biased region" description="Gly residues" evidence="5">
    <location>
        <begin position="892"/>
        <end position="901"/>
    </location>
</feature>
<evidence type="ECO:0000256" key="4">
    <source>
        <dbReference type="PROSITE-ProRule" id="PRU00176"/>
    </source>
</evidence>
<feature type="compositionally biased region" description="Basic and acidic residues" evidence="5">
    <location>
        <begin position="506"/>
        <end position="583"/>
    </location>
</feature>
<feature type="region of interest" description="Disordered" evidence="5">
    <location>
        <begin position="892"/>
        <end position="982"/>
    </location>
</feature>
<dbReference type="PANTHER" id="PTHR15683:SF8">
    <property type="entry name" value="SCAFFOLD ATTACHMENT FACTOR B, ISOFORM B"/>
    <property type="match status" value="1"/>
</dbReference>
<evidence type="ECO:0000256" key="1">
    <source>
        <dbReference type="ARBA" id="ARBA00004123"/>
    </source>
</evidence>
<feature type="compositionally biased region" description="Basic and acidic residues" evidence="5">
    <location>
        <begin position="217"/>
        <end position="256"/>
    </location>
</feature>
<dbReference type="GO" id="GO:0043565">
    <property type="term" value="F:sequence-specific DNA binding"/>
    <property type="evidence" value="ECO:0007669"/>
    <property type="project" value="TreeGrafter"/>
</dbReference>
<name>A0A6P8XR87_DROAB</name>
<protein>
    <submittedName>
        <fullName evidence="9">SAFB-like transcription modulator isoform X1</fullName>
    </submittedName>
</protein>
<sequence length="982" mass="108293">MLESGKNVAELRVCDLKDELEKRKLETVGPKAVLIERLQRALKEEGIDPNTHLIVPAARAKKSLPKPIESDVHIKEEPVDPEEENEEASVETAANADGVDNPRHADDDGHEIDQVGDVDDECVILDDEDDDDEEQEADDDYSRKKISTEEDADKEDTAEKGEEKIPTDNELQEENTGDTVNIDNDESINLTIGEDEQQLLHDEAPDDKSIKSVKPANKLEKLNTSKDVDKKNHKEDEGTRLKKKDEKPAEKKDISDQKLASKSSSQKDDKEKSSTAAAVATAGTATASSGAAANKTGSGLGSSGGTGGASASSSAAGKQALLSRNLWVSGLSTLTRASDLKAIFSKFGKVIGAKVVTNTRTPGTRCYGYVTMSSSGDASRCIENLHRTELHGRIISVERTKNEIGSSASSSKESNSKGSSKANNKPSDAKKKDDDKKCGSKGYGVEDKKGGEGSADGKSLGGESGSKRDGKDKDRNKLRDEKDKSLGGGDKRHERDHRSGTGHKSQNRDGSNERRPGRHPRDVDREIQQRQRERERRQREMLSYQKIREERERQRLREREREIREEERRRREARERQRVEEERLAEERRKLAIERERLEREKAELLRMERERQKLEREKIELERLELKRQQMKIMESRDDPVKRSASKRTDDRYNDASDRKRSAVFDAPPPPRFDASLVSSRNTSSYDKKHDDYGTSSSSKRLEDYSSSKRLEYSNKRGDYGSTTGTKRGAMDDYGAVPSKRSGGNDYVSSSSKHDYQSSTTSKRDDYKREVEVRHLPVSSGGVGASGSSGSYVHKSNSGGVTSSYVHKNNTGNVTSSYAHKNNTNSGSGGGRYNDSDRSNNSNYRRGGVDDTHSMSHGNKRYENSTSSGAAGGYGSNSNNVNIWAPSGGGSGSGHLGGSSGPLKSYTNNGMSSNMHGNNSWQKSAPIEDNNWRPMTQTPSRFDRTYNDRSGGYQGNSGAGGGMYGGSRPTQDRYGGQVGRY</sequence>